<comment type="caution">
    <text evidence="1">The sequence shown here is derived from an EMBL/GenBank/DDBJ whole genome shotgun (WGS) entry which is preliminary data.</text>
</comment>
<proteinExistence type="predicted"/>
<dbReference type="SUPFAM" id="SSF51126">
    <property type="entry name" value="Pectin lyase-like"/>
    <property type="match status" value="2"/>
</dbReference>
<sequence>MTSIAAILTRNEKSNTGIGGNLFGRYFGGSLATLAASSMVVSDCTLHLDGTTSPFILKSSSCNTAPSTVELVHTKIVASDAVMGPVSEIESSDTPCQFDIVVFSTDLNSICVIDGNSLSFRHSANSNADSKSLSAISSSLMSNSFTNVSSSSNHHSLETSALSQRCVGSTITKSVGALQGTIVSDFNLGGSLLCSNTTFAKCTSTAIVKRDVILHKEFNVFFSNYYKSFRPEFRFDDTHFSGQKQLKFWSHNQYIYRLPSGPFTFFTTSVSQVTYSNCSFSELVRDPNAEYSQGGLAICVQTPAPVTITSCTFSDLFDEVMGAAICIDSENSSMMATVHIESSSFTRCRSSSMGGAIFYQSPELVSIVSSSFIENSCPIYGGACHTCNCDYSFCRFEGNSVESAESGGAICEVGDGSIWFCHFRNTFGGKDWFYWGNSGTIFGCTRSEDWTEGSEVVVMGSGEGEECSASQPCNTLTEGLKKASMNGKNMIHVGSGWTGSTTIEQSDGSPTLRGFYPLEESSRNIHTPTSSFSITVGQDSSFTLDSLSLTPADGLPLLKCESSGGDVQVRNVQTTNISGISAPLFEFSSGSLTMENSRFENLSQITTTLISLSGSADVSLESVLFRTIDTSSCLIIVSSGGTLSIGYCLFHTITRTAGEGAAAIDMTDCNTIEISSSTFSHCHSVKGQAGALTFTQSQYFSHSVTAFFVNNRGKTDADAHDIHFTGFDPEALPWSYPSQISSFSDFPQVATDDDRTGTIPVFSTFATIDEERIALRSLFYQPALFTKDLIFVDLGQSLLQQSTIDLYLNTKSEDPIVMKPVHLLSSKLTIQAPSLSFIPHIQQSSESQGSFFVAEGKSNLTLIYLYFIVTSAETEPLIKVESQSAVRIDQCVMTSDGCVLHRSIVESCGNLQVWDSMLFDFTFESHSCFECTAGEFDFSASSYKETSCASNVTTSGDGAVLNADNCYVSLSYSHYFACHARNGGALFCHACSSLSANSQIFVGCSATQNGGAISASSFLPYTSMSVGSCFINCSAEFGGAVFINSSEVHFLQFYYPWGASVLGRTIFLPLFLDCSASKGAGAYFDGDWSIMDRCDLKSLFMSNGGLPSTGQDLFFSESVAESLSGFEQIIQDLKDTSFSMSTRSTSDTGLFKHVEVEGESIASFNLERPKFILTSRFSSDYCRFGLETMCSSIRPLLTFFHAINEDGEIIQVPIILDSGVSFYETGVIRSQSILFTSETISDTPAPVKLVNGPTFWKDDSFFVRVEKDGTAELPSISFTWEADVGFCEVADESGRMVITSSTFDVKIDLTRSLVVCSVGTLVITESTFTSTDSLFSNTATESLKIEMDTVTFLDLTMDESVDGVVHFEGADALHLKKVGFENVLCGSINAVRISVIGSDLERVAEYVPESGFPARGIGFDGLYKALDLSEPPSSAYRAPTLLLYYHQIASETIFVSSDGRDGFWCLEVEC</sequence>
<reference evidence="1 2" key="1">
    <citation type="journal article" date="2022" name="bioRxiv">
        <title>Genomics of Preaxostyla Flagellates Illuminates Evolutionary Transitions and the Path Towards Mitochondrial Loss.</title>
        <authorList>
            <person name="Novak L.V.F."/>
            <person name="Treitli S.C."/>
            <person name="Pyrih J."/>
            <person name="Halakuc P."/>
            <person name="Pipaliya S.V."/>
            <person name="Vacek V."/>
            <person name="Brzon O."/>
            <person name="Soukal P."/>
            <person name="Eme L."/>
            <person name="Dacks J.B."/>
            <person name="Karnkowska A."/>
            <person name="Elias M."/>
            <person name="Hampl V."/>
        </authorList>
    </citation>
    <scope>NUCLEOTIDE SEQUENCE [LARGE SCALE GENOMIC DNA]</scope>
    <source>
        <strain evidence="1">NAU3</strain>
        <tissue evidence="1">Gut</tissue>
    </source>
</reference>
<protein>
    <submittedName>
        <fullName evidence="1">Uncharacterized protein</fullName>
    </submittedName>
</protein>
<dbReference type="EMBL" id="JARBJD010000192">
    <property type="protein sequence ID" value="KAK2947726.1"/>
    <property type="molecule type" value="Genomic_DNA"/>
</dbReference>
<accession>A0ABQ9XBT3</accession>
<organism evidence="1 2">
    <name type="scientific">Blattamonas nauphoetae</name>
    <dbReference type="NCBI Taxonomy" id="2049346"/>
    <lineage>
        <taxon>Eukaryota</taxon>
        <taxon>Metamonada</taxon>
        <taxon>Preaxostyla</taxon>
        <taxon>Oxymonadida</taxon>
        <taxon>Blattamonas</taxon>
    </lineage>
</organism>
<gene>
    <name evidence="1" type="ORF">BLNAU_17326</name>
</gene>
<evidence type="ECO:0000313" key="1">
    <source>
        <dbReference type="EMBL" id="KAK2947726.1"/>
    </source>
</evidence>
<dbReference type="InterPro" id="IPR011050">
    <property type="entry name" value="Pectin_lyase_fold/virulence"/>
</dbReference>
<name>A0ABQ9XBT3_9EUKA</name>
<dbReference type="Proteomes" id="UP001281761">
    <property type="component" value="Unassembled WGS sequence"/>
</dbReference>
<keyword evidence="2" id="KW-1185">Reference proteome</keyword>
<evidence type="ECO:0000313" key="2">
    <source>
        <dbReference type="Proteomes" id="UP001281761"/>
    </source>
</evidence>